<feature type="transmembrane region" description="Helical" evidence="3">
    <location>
        <begin position="786"/>
        <end position="806"/>
    </location>
</feature>
<dbReference type="GO" id="GO:0017004">
    <property type="term" value="P:cytochrome complex assembly"/>
    <property type="evidence" value="ECO:0007669"/>
    <property type="project" value="UniProtKB-KW"/>
</dbReference>
<feature type="non-terminal residue" evidence="6">
    <location>
        <position position="1"/>
    </location>
</feature>
<feature type="transmembrane region" description="Helical" evidence="3">
    <location>
        <begin position="75"/>
        <end position="94"/>
    </location>
</feature>
<feature type="transmembrane region" description="Helical" evidence="3">
    <location>
        <begin position="243"/>
        <end position="262"/>
    </location>
</feature>
<dbReference type="Pfam" id="PF01578">
    <property type="entry name" value="Cytochrom_C_asm"/>
    <property type="match status" value="1"/>
</dbReference>
<evidence type="ECO:0000313" key="6">
    <source>
        <dbReference type="EMBL" id="KKM90880.1"/>
    </source>
</evidence>
<dbReference type="GO" id="GO:0016020">
    <property type="term" value="C:membrane"/>
    <property type="evidence" value="ECO:0007669"/>
    <property type="project" value="InterPro"/>
</dbReference>
<feature type="transmembrane region" description="Helical" evidence="3">
    <location>
        <begin position="282"/>
        <end position="299"/>
    </location>
</feature>
<feature type="transmembrane region" description="Helical" evidence="3">
    <location>
        <begin position="306"/>
        <end position="325"/>
    </location>
</feature>
<dbReference type="InterPro" id="IPR032523">
    <property type="entry name" value="CcmF_C"/>
</dbReference>
<keyword evidence="3" id="KW-0472">Membrane</keyword>
<evidence type="ECO:0000259" key="5">
    <source>
        <dbReference type="Pfam" id="PF16327"/>
    </source>
</evidence>
<dbReference type="PRINTS" id="PR01410">
    <property type="entry name" value="CCBIOGENESIS"/>
</dbReference>
<dbReference type="PANTHER" id="PTHR43653">
    <property type="entry name" value="CYTOCHROME C ASSEMBLY PROTEIN-RELATED"/>
    <property type="match status" value="1"/>
</dbReference>
<feature type="transmembrane region" description="Helical" evidence="3">
    <location>
        <begin position="458"/>
        <end position="478"/>
    </location>
</feature>
<feature type="domain" description="Cytochrome c-type biogenesis protein CcmF C-terminal" evidence="5">
    <location>
        <begin position="641"/>
        <end position="805"/>
    </location>
</feature>
<feature type="transmembrane region" description="Helical" evidence="3">
    <location>
        <begin position="106"/>
        <end position="128"/>
    </location>
</feature>
<dbReference type="PANTHER" id="PTHR43653:SF1">
    <property type="entry name" value="CYTOCHROME C-TYPE BIOGENESIS PROTEIN CCMF"/>
    <property type="match status" value="1"/>
</dbReference>
<accession>A0A0F9NPW4</accession>
<keyword evidence="3" id="KW-0812">Transmembrane</keyword>
<feature type="transmembrane region" description="Helical" evidence="3">
    <location>
        <begin position="345"/>
        <end position="363"/>
    </location>
</feature>
<feature type="transmembrane region" description="Helical" evidence="3">
    <location>
        <begin position="582"/>
        <end position="602"/>
    </location>
</feature>
<feature type="transmembrane region" description="Helical" evidence="3">
    <location>
        <begin position="384"/>
        <end position="407"/>
    </location>
</feature>
<feature type="transmembrane region" description="Helical" evidence="3">
    <location>
        <begin position="557"/>
        <end position="576"/>
    </location>
</feature>
<dbReference type="InterPro" id="IPR003567">
    <property type="entry name" value="Cyt_c_biogenesis"/>
</dbReference>
<evidence type="ECO:0000256" key="2">
    <source>
        <dbReference type="ARBA" id="ARBA00022748"/>
    </source>
</evidence>
<feature type="transmembrane region" description="Helical" evidence="3">
    <location>
        <begin position="140"/>
        <end position="161"/>
    </location>
</feature>
<comment type="similarity">
    <text evidence="1">Belongs to the CcmF/CycK/Ccl1/NrfE/CcsA family.</text>
</comment>
<evidence type="ECO:0008006" key="7">
    <source>
        <dbReference type="Google" id="ProtNLM"/>
    </source>
</evidence>
<keyword evidence="2" id="KW-0201">Cytochrome c-type biogenesis</keyword>
<feature type="transmembrane region" description="Helical" evidence="3">
    <location>
        <begin position="44"/>
        <end position="63"/>
    </location>
</feature>
<feature type="transmembrane region" description="Helical" evidence="3">
    <location>
        <begin position="210"/>
        <end position="231"/>
    </location>
</feature>
<dbReference type="Pfam" id="PF16327">
    <property type="entry name" value="CcmF_C"/>
    <property type="match status" value="2"/>
</dbReference>
<dbReference type="GO" id="GO:0015232">
    <property type="term" value="F:heme transmembrane transporter activity"/>
    <property type="evidence" value="ECO:0007669"/>
    <property type="project" value="InterPro"/>
</dbReference>
<feature type="domain" description="Cytochrome c-type biogenesis protein CcmF C-terminal" evidence="5">
    <location>
        <begin position="351"/>
        <end position="501"/>
    </location>
</feature>
<evidence type="ECO:0000259" key="4">
    <source>
        <dbReference type="Pfam" id="PF01578"/>
    </source>
</evidence>
<feature type="transmembrane region" description="Helical" evidence="3">
    <location>
        <begin position="530"/>
        <end position="550"/>
    </location>
</feature>
<comment type="caution">
    <text evidence="6">The sequence shown here is derived from an EMBL/GenBank/DDBJ whole genome shotgun (WGS) entry which is preliminary data.</text>
</comment>
<feature type="transmembrane region" description="Helical" evidence="3">
    <location>
        <begin position="647"/>
        <end position="666"/>
    </location>
</feature>
<feature type="transmembrane region" description="Helical" evidence="3">
    <location>
        <begin position="484"/>
        <end position="501"/>
    </location>
</feature>
<dbReference type="InterPro" id="IPR002541">
    <property type="entry name" value="Cyt_c_assembly"/>
</dbReference>
<feature type="domain" description="Cytochrome c assembly protein" evidence="4">
    <location>
        <begin position="44"/>
        <end position="329"/>
    </location>
</feature>
<dbReference type="EMBL" id="LAZR01006614">
    <property type="protein sequence ID" value="KKM90880.1"/>
    <property type="molecule type" value="Genomic_DNA"/>
</dbReference>
<proteinExistence type="inferred from homology"/>
<dbReference type="AlphaFoldDB" id="A0A0F9NPW4"/>
<keyword evidence="3" id="KW-1133">Transmembrane helix</keyword>
<feature type="transmembrane region" description="Helical" evidence="3">
    <location>
        <begin position="506"/>
        <end position="524"/>
    </location>
</feature>
<feature type="transmembrane region" description="Helical" evidence="3">
    <location>
        <begin position="427"/>
        <end position="446"/>
    </location>
</feature>
<evidence type="ECO:0000256" key="3">
    <source>
        <dbReference type="SAM" id="Phobius"/>
    </source>
</evidence>
<name>A0A0F9NPW4_9ZZZZ</name>
<gene>
    <name evidence="6" type="ORF">LCGC14_1234190</name>
</gene>
<evidence type="ECO:0000256" key="1">
    <source>
        <dbReference type="ARBA" id="ARBA00009186"/>
    </source>
</evidence>
<dbReference type="GO" id="GO:0020037">
    <property type="term" value="F:heme binding"/>
    <property type="evidence" value="ECO:0007669"/>
    <property type="project" value="InterPro"/>
</dbReference>
<sequence length="821" mass="91472">LTISAIALTVAFITDRFDLAYVFEYSRTAQPLIYKFAAFYGGQAGSLLFWAWMLAIYMVVVVYQNRNKNQELMPYVMFVSMSVLYYFVFITSAAPDFFTLSKSVKSIAMLLSMAMLVTLGIIILGAAIGKLFGKIRSKNYMNYMLIGVLIFVVILFTTLALNAPDHPKSNPFETFATKYKDAGYDKPTEGQGLNPMLQNYGMIFHPPTLYMGYVGFTIPFAFAMAALLTKNVGSKWIASIRKWTVWSWFFLGVGIVFGAQWAYMELGWGGYWAWDPVENASFMPWLVGTAFMHSIMIQEKKNMLKIWNMMLIIGTFWLSLFGTFLTRSGLLSSVHSFGASSLGGFFGGILLLILFLAPALLFTRLESLKSKNELDSLVSREASFLINNLLLVVATFTVLWGTVFPLFAELFTGKKPTVGPPFYEIVMVPVALGLFLITAVCPLIAWRRATKANLAKNFSKPFVASIAISVALALLIGVAITQNVGFYASLIALAVIAIVATLNKKLLLPVASITVVGAAIFFAMNSAGGARFILPGFLVAALIGSVAIIAKNKESRAGIGLAIGSIAGIVLFFGSLKIEHPWALTTFFLLAFIFATITLEFYRGTRIRYQHDKERSDIQGFEVANIWRVIKAFGTLIWKNKRRYGGYIVHVGIVLMFIGITASSTWKVEKTATLRQGESMSINNYLLYFTKFETYTVPPNSDNPSKIVSAAKMDVWQMKNGSPVKKLKTIEPQKNLHPNAYKSEEENQPITEVDLMWNLKEDLYVILNGFSEKDGVATFKVFINPLIVWMWIGGFVMIFGTIIVMWPDAREKKRLAAKYGS</sequence>
<protein>
    <recommendedName>
        <fullName evidence="7">Cytochrome c assembly protein domain-containing protein</fullName>
    </recommendedName>
</protein>
<reference evidence="6" key="1">
    <citation type="journal article" date="2015" name="Nature">
        <title>Complex archaea that bridge the gap between prokaryotes and eukaryotes.</title>
        <authorList>
            <person name="Spang A."/>
            <person name="Saw J.H."/>
            <person name="Jorgensen S.L."/>
            <person name="Zaremba-Niedzwiedzka K."/>
            <person name="Martijn J."/>
            <person name="Lind A.E."/>
            <person name="van Eijk R."/>
            <person name="Schleper C."/>
            <person name="Guy L."/>
            <person name="Ettema T.J."/>
        </authorList>
    </citation>
    <scope>NUCLEOTIDE SEQUENCE</scope>
</reference>
<organism evidence="6">
    <name type="scientific">marine sediment metagenome</name>
    <dbReference type="NCBI Taxonomy" id="412755"/>
    <lineage>
        <taxon>unclassified sequences</taxon>
        <taxon>metagenomes</taxon>
        <taxon>ecological metagenomes</taxon>
    </lineage>
</organism>